<dbReference type="PANTHER" id="PTHR47197:SF3">
    <property type="entry name" value="DIHYDRO-HEME D1 DEHYDROGENASE"/>
    <property type="match status" value="1"/>
</dbReference>
<dbReference type="SUPFAM" id="SSF50974">
    <property type="entry name" value="Nitrous oxide reductase, N-terminal domain"/>
    <property type="match status" value="1"/>
</dbReference>
<feature type="chain" id="PRO_5004191086" evidence="1">
    <location>
        <begin position="21"/>
        <end position="464"/>
    </location>
</feature>
<evidence type="ECO:0000256" key="1">
    <source>
        <dbReference type="SAM" id="SignalP"/>
    </source>
</evidence>
<dbReference type="NCBIfam" id="TIGR02276">
    <property type="entry name" value="beta_rpt_yvtn"/>
    <property type="match status" value="1"/>
</dbReference>
<proteinExistence type="predicted"/>
<dbReference type="InterPro" id="IPR015943">
    <property type="entry name" value="WD40/YVTN_repeat-like_dom_sf"/>
</dbReference>
<organism evidence="2 3">
    <name type="scientific">Koribacter versatilis (strain Ellin345)</name>
    <dbReference type="NCBI Taxonomy" id="204669"/>
    <lineage>
        <taxon>Bacteria</taxon>
        <taxon>Pseudomonadati</taxon>
        <taxon>Acidobacteriota</taxon>
        <taxon>Terriglobia</taxon>
        <taxon>Terriglobales</taxon>
        <taxon>Candidatus Korobacteraceae</taxon>
        <taxon>Candidatus Korobacter</taxon>
    </lineage>
</organism>
<keyword evidence="3" id="KW-1185">Reference proteome</keyword>
<dbReference type="PANTHER" id="PTHR47197">
    <property type="entry name" value="PROTEIN NIRF"/>
    <property type="match status" value="1"/>
</dbReference>
<name>Q1IQ65_KORVE</name>
<keyword evidence="1" id="KW-0732">Signal</keyword>
<dbReference type="Gene3D" id="2.130.10.10">
    <property type="entry name" value="YVTN repeat-like/Quinoprotein amine dehydrogenase"/>
    <property type="match status" value="2"/>
</dbReference>
<accession>Q1IQ65</accession>
<dbReference type="Proteomes" id="UP000002432">
    <property type="component" value="Chromosome"/>
</dbReference>
<dbReference type="eggNOG" id="COG3391">
    <property type="taxonomic scope" value="Bacteria"/>
</dbReference>
<feature type="signal peptide" evidence="1">
    <location>
        <begin position="1"/>
        <end position="20"/>
    </location>
</feature>
<dbReference type="EMBL" id="CP000360">
    <property type="protein sequence ID" value="ABF40985.1"/>
    <property type="molecule type" value="Genomic_DNA"/>
</dbReference>
<reference evidence="2 3" key="1">
    <citation type="journal article" date="2009" name="Appl. Environ. Microbiol.">
        <title>Three genomes from the phylum Acidobacteria provide insight into the lifestyles of these microorganisms in soils.</title>
        <authorList>
            <person name="Ward N.L."/>
            <person name="Challacombe J.F."/>
            <person name="Janssen P.H."/>
            <person name="Henrissat B."/>
            <person name="Coutinho P.M."/>
            <person name="Wu M."/>
            <person name="Xie G."/>
            <person name="Haft D.H."/>
            <person name="Sait M."/>
            <person name="Badger J."/>
            <person name="Barabote R.D."/>
            <person name="Bradley B."/>
            <person name="Brettin T.S."/>
            <person name="Brinkac L.M."/>
            <person name="Bruce D."/>
            <person name="Creasy T."/>
            <person name="Daugherty S.C."/>
            <person name="Davidsen T.M."/>
            <person name="DeBoy R.T."/>
            <person name="Detter J.C."/>
            <person name="Dodson R.J."/>
            <person name="Durkin A.S."/>
            <person name="Ganapathy A."/>
            <person name="Gwinn-Giglio M."/>
            <person name="Han C.S."/>
            <person name="Khouri H."/>
            <person name="Kiss H."/>
            <person name="Kothari S.P."/>
            <person name="Madupu R."/>
            <person name="Nelson K.E."/>
            <person name="Nelson W.C."/>
            <person name="Paulsen I."/>
            <person name="Penn K."/>
            <person name="Ren Q."/>
            <person name="Rosovitz M.J."/>
            <person name="Selengut J.D."/>
            <person name="Shrivastava S."/>
            <person name="Sullivan S.A."/>
            <person name="Tapia R."/>
            <person name="Thompson L.S."/>
            <person name="Watkins K.L."/>
            <person name="Yang Q."/>
            <person name="Yu C."/>
            <person name="Zafar N."/>
            <person name="Zhou L."/>
            <person name="Kuske C.R."/>
        </authorList>
    </citation>
    <scope>NUCLEOTIDE SEQUENCE [LARGE SCALE GENOMIC DNA]</scope>
    <source>
        <strain evidence="2 3">Ellin345</strain>
    </source>
</reference>
<gene>
    <name evidence="2" type="ordered locus">Acid345_1984</name>
</gene>
<evidence type="ECO:0000313" key="2">
    <source>
        <dbReference type="EMBL" id="ABF40985.1"/>
    </source>
</evidence>
<dbReference type="EnsemblBacteria" id="ABF40985">
    <property type="protein sequence ID" value="ABF40985"/>
    <property type="gene ID" value="Acid345_1984"/>
</dbReference>
<dbReference type="OrthoDB" id="114286at2"/>
<dbReference type="HOGENOM" id="CLU_009318_3_1_0"/>
<dbReference type="InterPro" id="IPR011045">
    <property type="entry name" value="N2O_reductase_N"/>
</dbReference>
<dbReference type="STRING" id="204669.Acid345_1984"/>
<dbReference type="AlphaFoldDB" id="Q1IQ65"/>
<dbReference type="InterPro" id="IPR051200">
    <property type="entry name" value="Host-pathogen_enzymatic-act"/>
</dbReference>
<dbReference type="InterPro" id="IPR011964">
    <property type="entry name" value="YVTN_b-propeller_repeat"/>
</dbReference>
<dbReference type="KEGG" id="aba:Acid345_1984"/>
<protein>
    <submittedName>
        <fullName evidence="2">40-residue YVTN beta-propeller repeat protein</fullName>
    </submittedName>
</protein>
<evidence type="ECO:0000313" key="3">
    <source>
        <dbReference type="Proteomes" id="UP000002432"/>
    </source>
</evidence>
<sequence>MRIALIPALLGLSLCGAAQSVDRVYTADQTSNTVSVIDPVANRLLGEIRLGENVPTAISPLYRGQLLVHGLGFSPDHKTIDVISIGSNAVTLIDTQSNTVKGTVYVGRSPHEGFFTSDGKELWVAVRGENYVSVIDPIAMKEVRRIETANGPGMVLFRPDGKLAFVPSSFTPELDVIDTSTYRVIARIPQVSPFSPNLAVDQDEVWFTLKDTGKTQIISAQPPFKTIATLETGPITNHVTLIENSKGKFAYVTVGGKNEVLVYQRGSGAEPKLVSTIQVGDLPHGIWGSGDGKRVYIGLENGDAVQAIDTATNRVIATIPVGQLPQALVYVPGAASSDAGTASLKPFSTATDALHIEMVSASSASPSTHASVVVNPIGPIDNLQIAATGLTPKQGYRLMLTGASSSQELVVFTAGPGGVGIAQTFGPLKHAVDPAQSSDSFALEVWTLDADGKHHVVLHEAPRH</sequence>
<dbReference type="RefSeq" id="WP_011522786.1">
    <property type="nucleotide sequence ID" value="NC_008009.1"/>
</dbReference>